<dbReference type="PROSITE" id="PS50844">
    <property type="entry name" value="AFP_LIKE"/>
    <property type="match status" value="1"/>
</dbReference>
<dbReference type="InterPro" id="IPR020030">
    <property type="entry name" value="Pseudaminic_synth_PseI"/>
</dbReference>
<name>A0ABX5M0H7_9GAMM</name>
<reference evidence="2 3" key="1">
    <citation type="submission" date="2015-03" db="EMBL/GenBank/DDBJ databases">
        <authorList>
            <person name="Krishnan R."/>
            <person name="Midha S."/>
            <person name="Patil P.B."/>
            <person name="Rameshkumar N."/>
        </authorList>
    </citation>
    <scope>NUCLEOTIDE SEQUENCE [LARGE SCALE GENOMIC DNA]</scope>
    <source>
        <strain evidence="2 3">L1E11</strain>
    </source>
</reference>
<dbReference type="Pfam" id="PF08666">
    <property type="entry name" value="SAF"/>
    <property type="match status" value="1"/>
</dbReference>
<dbReference type="InterPro" id="IPR013974">
    <property type="entry name" value="SAF"/>
</dbReference>
<evidence type="ECO:0000313" key="2">
    <source>
        <dbReference type="EMBL" id="PXF32392.1"/>
    </source>
</evidence>
<accession>A0ABX5M0H7</accession>
<evidence type="ECO:0000259" key="1">
    <source>
        <dbReference type="PROSITE" id="PS50844"/>
    </source>
</evidence>
<dbReference type="InterPro" id="IPR057736">
    <property type="entry name" value="SAF_PseI/NeuA/NeuB"/>
</dbReference>
<dbReference type="SMART" id="SM00858">
    <property type="entry name" value="SAF"/>
    <property type="match status" value="1"/>
</dbReference>
<gene>
    <name evidence="2" type="ORF">WH50_04690</name>
</gene>
<dbReference type="NCBIfam" id="TIGR03586">
    <property type="entry name" value="PseI"/>
    <property type="match status" value="1"/>
</dbReference>
<organism evidence="2 3">
    <name type="scientific">Pokkaliibacter plantistimulans</name>
    <dbReference type="NCBI Taxonomy" id="1635171"/>
    <lineage>
        <taxon>Bacteria</taxon>
        <taxon>Pseudomonadati</taxon>
        <taxon>Pseudomonadota</taxon>
        <taxon>Gammaproteobacteria</taxon>
        <taxon>Oceanospirillales</taxon>
        <taxon>Balneatrichaceae</taxon>
        <taxon>Pokkaliibacter</taxon>
    </lineage>
</organism>
<feature type="domain" description="AFP-like" evidence="1">
    <location>
        <begin position="293"/>
        <end position="349"/>
    </location>
</feature>
<dbReference type="InterPro" id="IPR013785">
    <property type="entry name" value="Aldolase_TIM"/>
</dbReference>
<proteinExistence type="predicted"/>
<keyword evidence="3" id="KW-1185">Reference proteome</keyword>
<dbReference type="SUPFAM" id="SSF51269">
    <property type="entry name" value="AFP III-like domain"/>
    <property type="match status" value="1"/>
</dbReference>
<dbReference type="RefSeq" id="WP_110186278.1">
    <property type="nucleotide sequence ID" value="NZ_CP177354.1"/>
</dbReference>
<dbReference type="InterPro" id="IPR036732">
    <property type="entry name" value="AFP_Neu5c_C_sf"/>
</dbReference>
<comment type="caution">
    <text evidence="2">The sequence shown here is derived from an EMBL/GenBank/DDBJ whole genome shotgun (WGS) entry which is preliminary data.</text>
</comment>
<dbReference type="CDD" id="cd11615">
    <property type="entry name" value="SAF_NeuB_like"/>
    <property type="match status" value="1"/>
</dbReference>
<dbReference type="SUPFAM" id="SSF51569">
    <property type="entry name" value="Aldolase"/>
    <property type="match status" value="1"/>
</dbReference>
<dbReference type="Pfam" id="PF03102">
    <property type="entry name" value="NeuB"/>
    <property type="match status" value="1"/>
</dbReference>
<dbReference type="PANTHER" id="PTHR42966:SF2">
    <property type="entry name" value="PSEUDAMINIC ACID SYNTHASE"/>
    <property type="match status" value="1"/>
</dbReference>
<dbReference type="PANTHER" id="PTHR42966">
    <property type="entry name" value="N-ACETYLNEURAMINATE SYNTHASE"/>
    <property type="match status" value="1"/>
</dbReference>
<dbReference type="Gene3D" id="3.90.1210.10">
    <property type="entry name" value="Antifreeze-like/N-acetylneuraminic acid synthase C-terminal domain"/>
    <property type="match status" value="1"/>
</dbReference>
<evidence type="ECO:0000313" key="3">
    <source>
        <dbReference type="Proteomes" id="UP000248090"/>
    </source>
</evidence>
<sequence length="349" mass="37652">MNIRIGDYQIGAGQPPFIIAELSGNHDQSLDKALAMVDAAARAGAQAIKLQTYTADTMTLDVQEGEFLIQDAENLWKGSSLYQLYQKAHTPWHWHEAIFARARQHGLVAFSTPFDASAVEFLESLQVPCYKIASFENNDLPLIRKVAATGKPIIMSTGMATAGELEEAVACAREGGCEELILLKCTSAYPAPADEANLLTIPHMKSMFGCEVGLSDHTLGLAVPIAAVTLGATVIEKHFVLDRSEGGVDSAFSLQPEELCQLVEQTRIAAAALGRVCYGGSASEQPSKKFRRSLYIASDIKAGQVITAEHVRVIRPGSGLAPRYLQSVIGKRARVDLLKGTPLSWSVLE</sequence>
<dbReference type="InterPro" id="IPR006190">
    <property type="entry name" value="SAF_AFP_Neu5Ac"/>
</dbReference>
<dbReference type="EMBL" id="LAPT01000020">
    <property type="protein sequence ID" value="PXF32392.1"/>
    <property type="molecule type" value="Genomic_DNA"/>
</dbReference>
<protein>
    <submittedName>
        <fullName evidence="2">N-acetylneuraminate synthase</fullName>
    </submittedName>
</protein>
<dbReference type="Proteomes" id="UP000248090">
    <property type="component" value="Unassembled WGS sequence"/>
</dbReference>
<dbReference type="InterPro" id="IPR051690">
    <property type="entry name" value="PseI-like"/>
</dbReference>
<dbReference type="Gene3D" id="3.20.20.70">
    <property type="entry name" value="Aldolase class I"/>
    <property type="match status" value="1"/>
</dbReference>
<dbReference type="InterPro" id="IPR013132">
    <property type="entry name" value="PseI/NeuA/B-like_N"/>
</dbReference>